<feature type="compositionally biased region" description="Basic residues" evidence="1">
    <location>
        <begin position="222"/>
        <end position="235"/>
    </location>
</feature>
<feature type="compositionally biased region" description="Basic residues" evidence="1">
    <location>
        <begin position="148"/>
        <end position="158"/>
    </location>
</feature>
<feature type="region of interest" description="Disordered" evidence="1">
    <location>
        <begin position="137"/>
        <end position="174"/>
    </location>
</feature>
<evidence type="ECO:0000313" key="2">
    <source>
        <dbReference type="EMBL" id="KND94845.1"/>
    </source>
</evidence>
<keyword evidence="3" id="KW-1185">Reference proteome</keyword>
<feature type="compositionally biased region" description="Basic and acidic residues" evidence="1">
    <location>
        <begin position="159"/>
        <end position="174"/>
    </location>
</feature>
<name>A0A0L0NM98_TOLOC</name>
<protein>
    <submittedName>
        <fullName evidence="2">Uncharacterized protein</fullName>
    </submittedName>
</protein>
<proteinExistence type="predicted"/>
<gene>
    <name evidence="2" type="ORF">TOPH_00168</name>
</gene>
<feature type="region of interest" description="Disordered" evidence="1">
    <location>
        <begin position="193"/>
        <end position="298"/>
    </location>
</feature>
<dbReference type="Proteomes" id="UP000036947">
    <property type="component" value="Unassembled WGS sequence"/>
</dbReference>
<comment type="caution">
    <text evidence="2">The sequence shown here is derived from an EMBL/GenBank/DDBJ whole genome shotgun (WGS) entry which is preliminary data.</text>
</comment>
<feature type="compositionally biased region" description="Basic and acidic residues" evidence="1">
    <location>
        <begin position="84"/>
        <end position="101"/>
    </location>
</feature>
<sequence>MPRVLRLRSMLVLQYGLPYERPQQRTASSRRPLRVDICRLPARARRGIGRPQLYHRLVALSTLAALSAPSPPRRPVQGLNAQYPRRDARQVRRNVHLELRRPPQPRQLQRRDHGQEHDAVHPVLRQAQHLKPVRLVLPKVRRAEPQRRPRRPQRRHRQPPPERVRDEAAQEARRAAAQVQCQEVGPPHLVVQRRAHEPQRHHVDEQVAELRMREDGREERHRLHRRHHEDHRRHPPAQEDKRVERDHGPHGSLRGRELSQQPVPRHRLLVHQGHGGHEPEHQQDHRRRRQDPLPGPQLGGRVQAGLCLVVVLGDFGIRNLPLLALQFRDRPGDRCALSRLRRPTLFPNGLFLRLGLRNIPRPHLIEPTPAVHRIWLVGLCRSFFRIFRSGCLLLLLFHLVLQLAQLVLGPQPGIHDLLDQHRLPQVRQSRGRLPGRKLRRAYRKRRVIRPRDADFGPEYLPGLCFRQVYAAKRKARLVAVVPRQLLVVADDLGRREKRPSVAVSMAGAAVRGTPCP</sequence>
<feature type="compositionally biased region" description="Basic and acidic residues" evidence="1">
    <location>
        <begin position="194"/>
        <end position="221"/>
    </location>
</feature>
<feature type="region of interest" description="Disordered" evidence="1">
    <location>
        <begin position="67"/>
        <end position="117"/>
    </location>
</feature>
<reference evidence="2 3" key="1">
    <citation type="journal article" date="2015" name="BMC Genomics">
        <title>The genome of the truffle-parasite Tolypocladium ophioglossoides and the evolution of antifungal peptaibiotics.</title>
        <authorList>
            <person name="Quandt C.A."/>
            <person name="Bushley K.E."/>
            <person name="Spatafora J.W."/>
        </authorList>
    </citation>
    <scope>NUCLEOTIDE SEQUENCE [LARGE SCALE GENOMIC DNA]</scope>
    <source>
        <strain evidence="2 3">CBS 100239</strain>
    </source>
</reference>
<feature type="compositionally biased region" description="Basic and acidic residues" evidence="1">
    <location>
        <begin position="236"/>
        <end position="257"/>
    </location>
</feature>
<evidence type="ECO:0000256" key="1">
    <source>
        <dbReference type="SAM" id="MobiDB-lite"/>
    </source>
</evidence>
<evidence type="ECO:0000313" key="3">
    <source>
        <dbReference type="Proteomes" id="UP000036947"/>
    </source>
</evidence>
<dbReference type="AlphaFoldDB" id="A0A0L0NM98"/>
<organism evidence="2 3">
    <name type="scientific">Tolypocladium ophioglossoides (strain CBS 100239)</name>
    <name type="common">Snaketongue truffleclub</name>
    <name type="synonym">Elaphocordyceps ophioglossoides</name>
    <dbReference type="NCBI Taxonomy" id="1163406"/>
    <lineage>
        <taxon>Eukaryota</taxon>
        <taxon>Fungi</taxon>
        <taxon>Dikarya</taxon>
        <taxon>Ascomycota</taxon>
        <taxon>Pezizomycotina</taxon>
        <taxon>Sordariomycetes</taxon>
        <taxon>Hypocreomycetidae</taxon>
        <taxon>Hypocreales</taxon>
        <taxon>Ophiocordycipitaceae</taxon>
        <taxon>Tolypocladium</taxon>
    </lineage>
</organism>
<dbReference type="EMBL" id="LFRF01000001">
    <property type="protein sequence ID" value="KND94845.1"/>
    <property type="molecule type" value="Genomic_DNA"/>
</dbReference>
<accession>A0A0L0NM98</accession>